<comment type="caution">
    <text evidence="4">The sequence shown here is derived from an EMBL/GenBank/DDBJ whole genome shotgun (WGS) entry which is preliminary data.</text>
</comment>
<evidence type="ECO:0008006" key="6">
    <source>
        <dbReference type="Google" id="ProtNLM"/>
    </source>
</evidence>
<gene>
    <name evidence="4" type="ORF">IV81_GL001006</name>
</gene>
<name>A0A0R2L638_9LACO</name>
<dbReference type="InterPro" id="IPR058592">
    <property type="entry name" value="Gtf3_C"/>
</dbReference>
<reference evidence="4 5" key="1">
    <citation type="journal article" date="2015" name="Genome Announc.">
        <title>Expanding the biotechnology potential of lactobacilli through comparative genomics of 213 strains and associated genera.</title>
        <authorList>
            <person name="Sun Z."/>
            <person name="Harris H.M."/>
            <person name="McCann A."/>
            <person name="Guo C."/>
            <person name="Argimon S."/>
            <person name="Zhang W."/>
            <person name="Yang X."/>
            <person name="Jeffery I.B."/>
            <person name="Cooney J.C."/>
            <person name="Kagawa T.F."/>
            <person name="Liu W."/>
            <person name="Song Y."/>
            <person name="Salvetti E."/>
            <person name="Wrobel A."/>
            <person name="Rasinkangas P."/>
            <person name="Parkhill J."/>
            <person name="Rea M.C."/>
            <person name="O'Sullivan O."/>
            <person name="Ritari J."/>
            <person name="Douillard F.P."/>
            <person name="Paul Ross R."/>
            <person name="Yang R."/>
            <person name="Briner A.E."/>
            <person name="Felis G.E."/>
            <person name="de Vos W.M."/>
            <person name="Barrangou R."/>
            <person name="Klaenhammer T.R."/>
            <person name="Caufield P.W."/>
            <person name="Cui Y."/>
            <person name="Zhang H."/>
            <person name="O'Toole P.W."/>
        </authorList>
    </citation>
    <scope>NUCLEOTIDE SEQUENCE [LARGE SCALE GENOMIC DNA]</scope>
    <source>
        <strain evidence="4 5">DSM 18001</strain>
    </source>
</reference>
<dbReference type="PATRIC" id="fig|331679.3.peg.1017"/>
<evidence type="ECO:0000259" key="3">
    <source>
        <dbReference type="Pfam" id="PF26337"/>
    </source>
</evidence>
<evidence type="ECO:0000256" key="1">
    <source>
        <dbReference type="ARBA" id="ARBA00022679"/>
    </source>
</evidence>
<sequence length="228" mass="26095">MYKNNDRKIHDELLILRGFDFLITHNHSMSDWLREKGIKVKISELQIFDYLNEQKAKENAKEKNLVFAGNLAKASFLKKWNINKKITVFGVNPEKQYPQNVDYKGVKTPDELPEFLQGSFGLVWDGNSMTTNSGIFGEYTKYNNPHKASLYISCGLPIIVWEQAAIAGFVKDNRVGLAVSSIYSLQEVLSKMSEDEYLELVKNTKEMSKKIRNGFFTLNVVNQALKSI</sequence>
<evidence type="ECO:0000259" key="2">
    <source>
        <dbReference type="Pfam" id="PF26334"/>
    </source>
</evidence>
<dbReference type="Pfam" id="PF26334">
    <property type="entry name" value="Gtf3_N"/>
    <property type="match status" value="1"/>
</dbReference>
<organism evidence="4 5">
    <name type="scientific">Pediococcus stilesii</name>
    <dbReference type="NCBI Taxonomy" id="331679"/>
    <lineage>
        <taxon>Bacteria</taxon>
        <taxon>Bacillati</taxon>
        <taxon>Bacillota</taxon>
        <taxon>Bacilli</taxon>
        <taxon>Lactobacillales</taxon>
        <taxon>Lactobacillaceae</taxon>
        <taxon>Pediococcus</taxon>
    </lineage>
</organism>
<dbReference type="STRING" id="331679.IV81_GL001006"/>
<keyword evidence="1" id="KW-0808">Transferase</keyword>
<evidence type="ECO:0000313" key="5">
    <source>
        <dbReference type="Proteomes" id="UP000051859"/>
    </source>
</evidence>
<dbReference type="Gene3D" id="3.40.50.2000">
    <property type="entry name" value="Glycogen Phosphorylase B"/>
    <property type="match status" value="1"/>
</dbReference>
<dbReference type="EMBL" id="JQBX01000003">
    <property type="protein sequence ID" value="KRN94730.1"/>
    <property type="molecule type" value="Genomic_DNA"/>
</dbReference>
<proteinExistence type="predicted"/>
<dbReference type="AlphaFoldDB" id="A0A0R2L638"/>
<dbReference type="InterPro" id="IPR058591">
    <property type="entry name" value="Gtf3_N"/>
</dbReference>
<protein>
    <recommendedName>
        <fullName evidence="6">Beta-1,6-galactofuranosyltransferase</fullName>
    </recommendedName>
</protein>
<evidence type="ECO:0000313" key="4">
    <source>
        <dbReference type="EMBL" id="KRN94730.1"/>
    </source>
</evidence>
<dbReference type="Proteomes" id="UP000051859">
    <property type="component" value="Unassembled WGS sequence"/>
</dbReference>
<dbReference type="Pfam" id="PF26337">
    <property type="entry name" value="Gtf3_C"/>
    <property type="match status" value="1"/>
</dbReference>
<keyword evidence="5" id="KW-1185">Reference proteome</keyword>
<feature type="domain" description="Glucosyltransferase 3-like C-terminal" evidence="3">
    <location>
        <begin position="65"/>
        <end position="224"/>
    </location>
</feature>
<accession>A0A0R2L638</accession>
<feature type="domain" description="Glucosyltransferase 3-like N-terminal" evidence="2">
    <location>
        <begin position="3"/>
        <end position="46"/>
    </location>
</feature>